<dbReference type="GO" id="GO:0005483">
    <property type="term" value="F:soluble NSF attachment protein activity"/>
    <property type="evidence" value="ECO:0007669"/>
    <property type="project" value="TreeGrafter"/>
</dbReference>
<comment type="similarity">
    <text evidence="1">Belongs to the SNAP family.</text>
</comment>
<dbReference type="InterPro" id="IPR000744">
    <property type="entry name" value="NSF_attach"/>
</dbReference>
<dbReference type="InterPro" id="IPR011990">
    <property type="entry name" value="TPR-like_helical_dom_sf"/>
</dbReference>
<dbReference type="GO" id="GO:0005774">
    <property type="term" value="C:vacuolar membrane"/>
    <property type="evidence" value="ECO:0007669"/>
    <property type="project" value="TreeGrafter"/>
</dbReference>
<dbReference type="PROSITE" id="PS50005">
    <property type="entry name" value="TPR"/>
    <property type="match status" value="1"/>
</dbReference>
<evidence type="ECO:0000256" key="2">
    <source>
        <dbReference type="ARBA" id="ARBA00022448"/>
    </source>
</evidence>
<dbReference type="Pfam" id="PF14938">
    <property type="entry name" value="SNAP"/>
    <property type="match status" value="2"/>
</dbReference>
<dbReference type="GO" id="GO:0035494">
    <property type="term" value="P:SNARE complex disassembly"/>
    <property type="evidence" value="ECO:0007669"/>
    <property type="project" value="TreeGrafter"/>
</dbReference>
<keyword evidence="4" id="KW-0802">TPR repeat</keyword>
<feature type="repeat" description="TPR" evidence="4">
    <location>
        <begin position="170"/>
        <end position="203"/>
    </location>
</feature>
<gene>
    <name evidence="5" type="ORF">B296_00024227</name>
</gene>
<name>A0A426ZUD4_ENSVE</name>
<evidence type="ECO:0000313" key="5">
    <source>
        <dbReference type="EMBL" id="RRT67572.1"/>
    </source>
</evidence>
<dbReference type="EMBL" id="AMZH03004994">
    <property type="protein sequence ID" value="RRT67572.1"/>
    <property type="molecule type" value="Genomic_DNA"/>
</dbReference>
<dbReference type="InterPro" id="IPR019734">
    <property type="entry name" value="TPR_rpt"/>
</dbReference>
<dbReference type="Proteomes" id="UP000287651">
    <property type="component" value="Unassembled WGS sequence"/>
</dbReference>
<keyword evidence="2" id="KW-0813">Transport</keyword>
<evidence type="ECO:0000256" key="3">
    <source>
        <dbReference type="ARBA" id="ARBA00022927"/>
    </source>
</evidence>
<evidence type="ECO:0008006" key="7">
    <source>
        <dbReference type="Google" id="ProtNLM"/>
    </source>
</evidence>
<organism evidence="5 6">
    <name type="scientific">Ensete ventricosum</name>
    <name type="common">Abyssinian banana</name>
    <name type="synonym">Musa ensete</name>
    <dbReference type="NCBI Taxonomy" id="4639"/>
    <lineage>
        <taxon>Eukaryota</taxon>
        <taxon>Viridiplantae</taxon>
        <taxon>Streptophyta</taxon>
        <taxon>Embryophyta</taxon>
        <taxon>Tracheophyta</taxon>
        <taxon>Spermatophyta</taxon>
        <taxon>Magnoliopsida</taxon>
        <taxon>Liliopsida</taxon>
        <taxon>Zingiberales</taxon>
        <taxon>Musaceae</taxon>
        <taxon>Ensete</taxon>
    </lineage>
</organism>
<dbReference type="GO" id="GO:0006886">
    <property type="term" value="P:intracellular protein transport"/>
    <property type="evidence" value="ECO:0007669"/>
    <property type="project" value="InterPro"/>
</dbReference>
<dbReference type="Gene3D" id="1.25.40.10">
    <property type="entry name" value="Tetratricopeptide repeat domain"/>
    <property type="match status" value="2"/>
</dbReference>
<reference evidence="5 6" key="1">
    <citation type="journal article" date="2014" name="Agronomy (Basel)">
        <title>A Draft Genome Sequence for Ensete ventricosum, the Drought-Tolerant Tree Against Hunger.</title>
        <authorList>
            <person name="Harrison J."/>
            <person name="Moore K.A."/>
            <person name="Paszkiewicz K."/>
            <person name="Jones T."/>
            <person name="Grant M."/>
            <person name="Ambacheew D."/>
            <person name="Muzemil S."/>
            <person name="Studholme D.J."/>
        </authorList>
    </citation>
    <scope>NUCLEOTIDE SEQUENCE [LARGE SCALE GENOMIC DNA]</scope>
</reference>
<evidence type="ECO:0000256" key="1">
    <source>
        <dbReference type="ARBA" id="ARBA00010050"/>
    </source>
</evidence>
<dbReference type="GO" id="GO:0031201">
    <property type="term" value="C:SNARE complex"/>
    <property type="evidence" value="ECO:0007669"/>
    <property type="project" value="TreeGrafter"/>
</dbReference>
<keyword evidence="3" id="KW-0653">Protein transport</keyword>
<comment type="caution">
    <text evidence="5">The sequence shown here is derived from an EMBL/GenBank/DDBJ whole genome shotgun (WGS) entry which is preliminary data.</text>
</comment>
<evidence type="ECO:0000313" key="6">
    <source>
        <dbReference type="Proteomes" id="UP000287651"/>
    </source>
</evidence>
<dbReference type="PANTHER" id="PTHR13768">
    <property type="entry name" value="SOLUBLE NSF ATTACHMENT PROTEIN SNAP"/>
    <property type="match status" value="1"/>
</dbReference>
<dbReference type="AlphaFoldDB" id="A0A426ZUD4"/>
<sequence length="225" mass="25232">MADQTAKGDDLEQKAEKKLAGWGIFGSKYDDAADLFDKAANFFKLAKNCNVLSLSLFSGSDCGHAGRSFMMQLDSKHEAASTFVNAANCYKKISLQGNLHYFFSLLTVKTLSISADAAESLNQAVNLFLEIGRLNMAARYCKVMDLPWEISALDFMPFYIFKFLLLNTHIFISQELGELYELEQNPEKAMDYFERAADLFQSEEVTTSANQCNQKVAQFAAQLEQ</sequence>
<evidence type="ECO:0000256" key="4">
    <source>
        <dbReference type="PROSITE-ProRule" id="PRU00339"/>
    </source>
</evidence>
<proteinExistence type="inferred from homology"/>
<dbReference type="GO" id="GO:0019905">
    <property type="term" value="F:syntaxin binding"/>
    <property type="evidence" value="ECO:0007669"/>
    <property type="project" value="TreeGrafter"/>
</dbReference>
<accession>A0A426ZUD4</accession>
<dbReference type="PANTHER" id="PTHR13768:SF8">
    <property type="entry name" value="ALPHA-SOLUBLE NSF ATTACHMENT PROTEIN"/>
    <property type="match status" value="1"/>
</dbReference>
<protein>
    <recommendedName>
        <fullName evidence="7">Alpha-soluble NSF attachment protein</fullName>
    </recommendedName>
</protein>
<dbReference type="SUPFAM" id="SSF48452">
    <property type="entry name" value="TPR-like"/>
    <property type="match status" value="1"/>
</dbReference>